<feature type="region of interest" description="Disordered" evidence="1">
    <location>
        <begin position="85"/>
        <end position="146"/>
    </location>
</feature>
<dbReference type="EMBL" id="CM007365">
    <property type="protein sequence ID" value="OIW11930.1"/>
    <property type="molecule type" value="Genomic_DNA"/>
</dbReference>
<gene>
    <name evidence="2" type="ORF">TanjilG_02137</name>
</gene>
<feature type="compositionally biased region" description="Low complexity" evidence="1">
    <location>
        <begin position="91"/>
        <end position="137"/>
    </location>
</feature>
<feature type="compositionally biased region" description="Polar residues" evidence="1">
    <location>
        <begin position="7"/>
        <end position="26"/>
    </location>
</feature>
<dbReference type="AlphaFoldDB" id="A0A1J7HZY0"/>
<sequence>MAPTRIGIQTQTMQANKSRHGTTSATTSQNVADVQELKRILEYFQSKVRESLEVLKPHFTHEIPVSAIATIQDLGLVGAMDLDAPMENETLPQQPQQLLQAPQQQIYPHQFPQFQQPYQPQQHQHQNQQQPQQFQPQLPRHRTFNP</sequence>
<accession>A0A1J7HZY0</accession>
<dbReference type="Gramene" id="OIW11930">
    <property type="protein sequence ID" value="OIW11930"/>
    <property type="gene ID" value="TanjilG_02137"/>
</dbReference>
<keyword evidence="3" id="KW-1185">Reference proteome</keyword>
<protein>
    <submittedName>
        <fullName evidence="2">Uncharacterized protein</fullName>
    </submittedName>
</protein>
<evidence type="ECO:0000313" key="3">
    <source>
        <dbReference type="Proteomes" id="UP000188354"/>
    </source>
</evidence>
<evidence type="ECO:0000313" key="2">
    <source>
        <dbReference type="EMBL" id="OIW11930.1"/>
    </source>
</evidence>
<evidence type="ECO:0000256" key="1">
    <source>
        <dbReference type="SAM" id="MobiDB-lite"/>
    </source>
</evidence>
<feature type="region of interest" description="Disordered" evidence="1">
    <location>
        <begin position="1"/>
        <end position="26"/>
    </location>
</feature>
<reference evidence="2 3" key="1">
    <citation type="journal article" date="2017" name="Plant Biotechnol. J.">
        <title>A comprehensive draft genome sequence for lupin (Lupinus angustifolius), an emerging health food: insights into plant-microbe interactions and legume evolution.</title>
        <authorList>
            <person name="Hane J.K."/>
            <person name="Ming Y."/>
            <person name="Kamphuis L.G."/>
            <person name="Nelson M.N."/>
            <person name="Garg G."/>
            <person name="Atkins C.A."/>
            <person name="Bayer P.E."/>
            <person name="Bravo A."/>
            <person name="Bringans S."/>
            <person name="Cannon S."/>
            <person name="Edwards D."/>
            <person name="Foley R."/>
            <person name="Gao L.L."/>
            <person name="Harrison M.J."/>
            <person name="Huang W."/>
            <person name="Hurgobin B."/>
            <person name="Li S."/>
            <person name="Liu C.W."/>
            <person name="McGrath A."/>
            <person name="Morahan G."/>
            <person name="Murray J."/>
            <person name="Weller J."/>
            <person name="Jian J."/>
            <person name="Singh K.B."/>
        </authorList>
    </citation>
    <scope>NUCLEOTIDE SEQUENCE [LARGE SCALE GENOMIC DNA]</scope>
    <source>
        <strain evidence="3">cv. Tanjil</strain>
        <tissue evidence="2">Whole plant</tissue>
    </source>
</reference>
<proteinExistence type="predicted"/>
<organism evidence="2 3">
    <name type="scientific">Lupinus angustifolius</name>
    <name type="common">Narrow-leaved blue lupine</name>
    <dbReference type="NCBI Taxonomy" id="3871"/>
    <lineage>
        <taxon>Eukaryota</taxon>
        <taxon>Viridiplantae</taxon>
        <taxon>Streptophyta</taxon>
        <taxon>Embryophyta</taxon>
        <taxon>Tracheophyta</taxon>
        <taxon>Spermatophyta</taxon>
        <taxon>Magnoliopsida</taxon>
        <taxon>eudicotyledons</taxon>
        <taxon>Gunneridae</taxon>
        <taxon>Pentapetalae</taxon>
        <taxon>rosids</taxon>
        <taxon>fabids</taxon>
        <taxon>Fabales</taxon>
        <taxon>Fabaceae</taxon>
        <taxon>Papilionoideae</taxon>
        <taxon>50 kb inversion clade</taxon>
        <taxon>genistoids sensu lato</taxon>
        <taxon>core genistoids</taxon>
        <taxon>Genisteae</taxon>
        <taxon>Lupinus</taxon>
    </lineage>
</organism>
<name>A0A1J7HZY0_LUPAN</name>
<dbReference type="Proteomes" id="UP000188354">
    <property type="component" value="Chromosome LG05"/>
</dbReference>